<reference evidence="14" key="1">
    <citation type="journal article" date="2013" name="Genetics">
        <title>The draft genome and transcriptome of Panagrellus redivivus are shaped by the harsh demands of a free-living lifestyle.</title>
        <authorList>
            <person name="Srinivasan J."/>
            <person name="Dillman A.R."/>
            <person name="Macchietto M.G."/>
            <person name="Heikkinen L."/>
            <person name="Lakso M."/>
            <person name="Fracchia K.M."/>
            <person name="Antoshechkin I."/>
            <person name="Mortazavi A."/>
            <person name="Wong G."/>
            <person name="Sternberg P.W."/>
        </authorList>
    </citation>
    <scope>NUCLEOTIDE SEQUENCE [LARGE SCALE GENOMIC DNA]</scope>
    <source>
        <strain evidence="14">MT8872</strain>
    </source>
</reference>
<accession>A0A7E4UPP6</accession>
<protein>
    <submittedName>
        <fullName evidence="15">Carn_acyltransf domain-containing protein</fullName>
    </submittedName>
</protein>
<dbReference type="AlphaFoldDB" id="A0A7E4UPP6"/>
<evidence type="ECO:0000256" key="8">
    <source>
        <dbReference type="ARBA" id="ARBA00023136"/>
    </source>
</evidence>
<keyword evidence="4 12" id="KW-0812">Transmembrane</keyword>
<dbReference type="PANTHER" id="PTHR22589">
    <property type="entry name" value="CARNITINE O-ACYLTRANSFERASE"/>
    <property type="match status" value="1"/>
</dbReference>
<evidence type="ECO:0000256" key="3">
    <source>
        <dbReference type="ARBA" id="ARBA00022679"/>
    </source>
</evidence>
<dbReference type="InterPro" id="IPR023213">
    <property type="entry name" value="CAT-like_dom_sf"/>
</dbReference>
<feature type="domain" description="Choline/carnitine acyltransferase" evidence="13">
    <location>
        <begin position="150"/>
        <end position="733"/>
    </location>
</feature>
<evidence type="ECO:0000313" key="15">
    <source>
        <dbReference type="WBParaSite" id="Pan_g1131.t1"/>
    </source>
</evidence>
<dbReference type="GO" id="GO:0005739">
    <property type="term" value="C:mitochondrion"/>
    <property type="evidence" value="ECO:0007669"/>
    <property type="project" value="TreeGrafter"/>
</dbReference>
<reference evidence="15" key="2">
    <citation type="submission" date="2020-10" db="UniProtKB">
        <authorList>
            <consortium name="WormBaseParasite"/>
        </authorList>
    </citation>
    <scope>IDENTIFICATION</scope>
</reference>
<dbReference type="GO" id="GO:0004095">
    <property type="term" value="F:carnitine O-palmitoyltransferase activity"/>
    <property type="evidence" value="ECO:0007669"/>
    <property type="project" value="TreeGrafter"/>
</dbReference>
<dbReference type="Proteomes" id="UP000492821">
    <property type="component" value="Unassembled WGS sequence"/>
</dbReference>
<comment type="subcellular location">
    <subcellularLocation>
        <location evidence="1">Membrane</location>
        <topology evidence="1">Multi-pass membrane protein</topology>
    </subcellularLocation>
</comment>
<dbReference type="InterPro" id="IPR042231">
    <property type="entry name" value="Cho/carn_acyl_trans_2"/>
</dbReference>
<evidence type="ECO:0000256" key="11">
    <source>
        <dbReference type="RuleBase" id="RU003801"/>
    </source>
</evidence>
<dbReference type="PANTHER" id="PTHR22589:SF99">
    <property type="entry name" value="CHOLINE_CARNITINE ACYLTRANSFERASE DOMAIN-CONTAINING PROTEIN"/>
    <property type="match status" value="1"/>
</dbReference>
<keyword evidence="3 11" id="KW-0808">Transferase</keyword>
<evidence type="ECO:0000256" key="5">
    <source>
        <dbReference type="ARBA" id="ARBA00022832"/>
    </source>
</evidence>
<comment type="similarity">
    <text evidence="2 11">Belongs to the carnitine/choline acetyltransferase family.</text>
</comment>
<dbReference type="GO" id="GO:0006631">
    <property type="term" value="P:fatty acid metabolic process"/>
    <property type="evidence" value="ECO:0007669"/>
    <property type="project" value="UniProtKB-KW"/>
</dbReference>
<dbReference type="Pfam" id="PF00755">
    <property type="entry name" value="Carn_acyltransf"/>
    <property type="match status" value="1"/>
</dbReference>
<evidence type="ECO:0000313" key="14">
    <source>
        <dbReference type="Proteomes" id="UP000492821"/>
    </source>
</evidence>
<evidence type="ECO:0000256" key="6">
    <source>
        <dbReference type="ARBA" id="ARBA00022989"/>
    </source>
</evidence>
<dbReference type="Gene3D" id="3.30.559.70">
    <property type="entry name" value="Choline/Carnitine o-acyltransferase, domain 2"/>
    <property type="match status" value="1"/>
</dbReference>
<evidence type="ECO:0000256" key="4">
    <source>
        <dbReference type="ARBA" id="ARBA00022692"/>
    </source>
</evidence>
<evidence type="ECO:0000256" key="10">
    <source>
        <dbReference type="PIRSR" id="PIRSR600542-1"/>
    </source>
</evidence>
<feature type="active site" description="Proton acceptor" evidence="10">
    <location>
        <position position="446"/>
    </location>
</feature>
<feature type="transmembrane region" description="Helical" evidence="12">
    <location>
        <begin position="40"/>
        <end position="59"/>
    </location>
</feature>
<dbReference type="WBParaSite" id="Pan_g1131.t1">
    <property type="protein sequence ID" value="Pan_g1131.t1"/>
    <property type="gene ID" value="Pan_g1131"/>
</dbReference>
<evidence type="ECO:0000256" key="2">
    <source>
        <dbReference type="ARBA" id="ARBA00005232"/>
    </source>
</evidence>
<sequence length="751" mass="84909">MTRQKSSKAAPPPFPMNGSYPGHGKLALIDFYNGIYNRLFPVRPIIFAASTSAAAAYFYQHPNSTILNLLPNLLPNSEAFQYTKLALASLATAYVPVFLLRRFLKHFIFSYKGFLFEKKPSFLTKFWAICRKVLVRSPILNSCDALLPNLPLPGLKDTVERYLESVKPLMTADEYAALSEIATKFLSEEGPKLQMYARLLHLFQSNYVTPFWEKYAYLMNREQLMISSSVAHVGLFNEIPANQAVRTAHVIHIEALSMLAIAKQQLKPLGDGLVCSQHYHRMYAATRVPGEEIDHFESGRISRHVVLYSKGCFYKLVIFDENNKLLSPDKLTELVTDILFRDDAPLPGEDRLAALTFDQRTKWNENRERFFLDNPTNAAALEAIEEAMVFMSLDEEDDYGYDPENPEKLDAFLKSMLTGNGKNRWVDKSLNYIVSKNGRAGGTTEHAIGDGAEFDHIMENFVAADINFLQYPEYTDLDTVDKASWKLDSKLQPAERLSFEITPPMEAEIERCYEAYQPKRADIEFAATVFTDWGKGLIKKGKCSPDAFVQMAIQLANFKDQGKFSLTYESASARFYANSRTETLRTVSPDSCAFVNAMLDPASTDVERLRLLRKACEVHGLRNRECMVGRGVDRHLFVLYVLSRGVGVSSPFLDHYLSQPWLLSTSQPPTLTTQVNEDERKQFSWLGACFAPVAKDGYGVCYRFAGNHSICAHITSFQSSPVTSAHRFQKHLVDVFNDMARLFENVDGVKA</sequence>
<dbReference type="Gene3D" id="3.30.559.10">
    <property type="entry name" value="Chloramphenicol acetyltransferase-like domain"/>
    <property type="match status" value="1"/>
</dbReference>
<evidence type="ECO:0000259" key="13">
    <source>
        <dbReference type="Pfam" id="PF00755"/>
    </source>
</evidence>
<proteinExistence type="inferred from homology"/>
<evidence type="ECO:0000256" key="1">
    <source>
        <dbReference type="ARBA" id="ARBA00004141"/>
    </source>
</evidence>
<organism evidence="14 15">
    <name type="scientific">Panagrellus redivivus</name>
    <name type="common">Microworm</name>
    <dbReference type="NCBI Taxonomy" id="6233"/>
    <lineage>
        <taxon>Eukaryota</taxon>
        <taxon>Metazoa</taxon>
        <taxon>Ecdysozoa</taxon>
        <taxon>Nematoda</taxon>
        <taxon>Chromadorea</taxon>
        <taxon>Rhabditida</taxon>
        <taxon>Tylenchina</taxon>
        <taxon>Panagrolaimomorpha</taxon>
        <taxon>Panagrolaimoidea</taxon>
        <taxon>Panagrolaimidae</taxon>
        <taxon>Panagrellus</taxon>
    </lineage>
</organism>
<keyword evidence="5" id="KW-0276">Fatty acid metabolism</keyword>
<keyword evidence="14" id="KW-1185">Reference proteome</keyword>
<dbReference type="FunFam" id="3.30.559.10:FF:000002">
    <property type="entry name" value="carnitine O-palmitoyltransferase 1, liver isoform"/>
    <property type="match status" value="1"/>
</dbReference>
<evidence type="ECO:0000256" key="9">
    <source>
        <dbReference type="ARBA" id="ARBA00023315"/>
    </source>
</evidence>
<dbReference type="PROSITE" id="PS00440">
    <property type="entry name" value="ACYLTRANSF_C_2"/>
    <property type="match status" value="1"/>
</dbReference>
<keyword evidence="7" id="KW-0443">Lipid metabolism</keyword>
<dbReference type="PROSITE" id="PS00439">
    <property type="entry name" value="ACYLTRANSF_C_1"/>
    <property type="match status" value="1"/>
</dbReference>
<dbReference type="SUPFAM" id="SSF52777">
    <property type="entry name" value="CoA-dependent acyltransferases"/>
    <property type="match status" value="2"/>
</dbReference>
<evidence type="ECO:0000256" key="12">
    <source>
        <dbReference type="SAM" id="Phobius"/>
    </source>
</evidence>
<name>A0A7E4UPP6_PANRE</name>
<keyword evidence="9 11" id="KW-0012">Acyltransferase</keyword>
<dbReference type="InterPro" id="IPR039551">
    <property type="entry name" value="Cho/carn_acyl_trans"/>
</dbReference>
<dbReference type="GO" id="GO:0016020">
    <property type="term" value="C:membrane"/>
    <property type="evidence" value="ECO:0007669"/>
    <property type="project" value="UniProtKB-SubCell"/>
</dbReference>
<keyword evidence="6 12" id="KW-1133">Transmembrane helix</keyword>
<dbReference type="GO" id="GO:0009437">
    <property type="term" value="P:carnitine metabolic process"/>
    <property type="evidence" value="ECO:0007669"/>
    <property type="project" value="TreeGrafter"/>
</dbReference>
<evidence type="ECO:0000256" key="7">
    <source>
        <dbReference type="ARBA" id="ARBA00023098"/>
    </source>
</evidence>
<dbReference type="InterPro" id="IPR000542">
    <property type="entry name" value="Carn_acyl_trans"/>
</dbReference>
<keyword evidence="8 12" id="KW-0472">Membrane</keyword>